<evidence type="ECO:0000313" key="4">
    <source>
        <dbReference type="EMBL" id="QEG17573.1"/>
    </source>
</evidence>
<dbReference type="EC" id="2.7.13.3" evidence="4"/>
<evidence type="ECO:0000313" key="5">
    <source>
        <dbReference type="Proteomes" id="UP000322887"/>
    </source>
</evidence>
<dbReference type="PROSITE" id="PS50110">
    <property type="entry name" value="RESPONSE_REGULATORY"/>
    <property type="match status" value="1"/>
</dbReference>
<dbReference type="InterPro" id="IPR011006">
    <property type="entry name" value="CheY-like_superfamily"/>
</dbReference>
<name>A0ABX5YPQ0_9PLAN</name>
<evidence type="ECO:0000256" key="2">
    <source>
        <dbReference type="PROSITE-ProRule" id="PRU00169"/>
    </source>
</evidence>
<accession>A0ABX5YPQ0</accession>
<dbReference type="PANTHER" id="PTHR44591">
    <property type="entry name" value="STRESS RESPONSE REGULATOR PROTEIN 1"/>
    <property type="match status" value="1"/>
</dbReference>
<sequence>MKEQIQAASTDLLEPTSRTTILCVDDDPDITRAIQKILSNYDVNVISDCCGRLGTWDVYKKKPDLIITDLRMPDGDGQHLLAEVKVNAQTSHIPVIVLTGQRDAHLPGQLRHLGAASFLQKPVHYTSLLAEIRRFVSLTSLDWATANKNGLVYKQTESQTFVEYEDE</sequence>
<dbReference type="InterPro" id="IPR001789">
    <property type="entry name" value="Sig_transdc_resp-reg_receiver"/>
</dbReference>
<evidence type="ECO:0000256" key="1">
    <source>
        <dbReference type="ARBA" id="ARBA00022553"/>
    </source>
</evidence>
<dbReference type="InterPro" id="IPR050595">
    <property type="entry name" value="Bact_response_regulator"/>
</dbReference>
<protein>
    <submittedName>
        <fullName evidence="4">Sensor histidine kinase TodS</fullName>
        <ecNumber evidence="4">2.7.13.3</ecNumber>
    </submittedName>
</protein>
<keyword evidence="1 2" id="KW-0597">Phosphoprotein</keyword>
<dbReference type="EMBL" id="CP042910">
    <property type="protein sequence ID" value="QEG17573.1"/>
    <property type="molecule type" value="Genomic_DNA"/>
</dbReference>
<proteinExistence type="predicted"/>
<dbReference type="Gene3D" id="3.40.50.2300">
    <property type="match status" value="1"/>
</dbReference>
<dbReference type="RefSeq" id="WP_002645277.1">
    <property type="nucleotide sequence ID" value="NZ_CP036341.1"/>
</dbReference>
<dbReference type="PANTHER" id="PTHR44591:SF23">
    <property type="entry name" value="CHEY SUBFAMILY"/>
    <property type="match status" value="1"/>
</dbReference>
<dbReference type="SUPFAM" id="SSF52172">
    <property type="entry name" value="CheY-like"/>
    <property type="match status" value="1"/>
</dbReference>
<feature type="modified residue" description="4-aspartylphosphate" evidence="2">
    <location>
        <position position="69"/>
    </location>
</feature>
<dbReference type="Pfam" id="PF00072">
    <property type="entry name" value="Response_reg"/>
    <property type="match status" value="1"/>
</dbReference>
<dbReference type="CDD" id="cd00156">
    <property type="entry name" value="REC"/>
    <property type="match status" value="1"/>
</dbReference>
<dbReference type="GO" id="GO:0004673">
    <property type="term" value="F:protein histidine kinase activity"/>
    <property type="evidence" value="ECO:0007669"/>
    <property type="project" value="UniProtKB-EC"/>
</dbReference>
<gene>
    <name evidence="4" type="primary">todS</name>
    <name evidence="4" type="ORF">GmarT_34550</name>
</gene>
<dbReference type="SMART" id="SM00448">
    <property type="entry name" value="REC"/>
    <property type="match status" value="1"/>
</dbReference>
<dbReference type="GeneID" id="98647965"/>
<evidence type="ECO:0000259" key="3">
    <source>
        <dbReference type="PROSITE" id="PS50110"/>
    </source>
</evidence>
<keyword evidence="4" id="KW-0418">Kinase</keyword>
<reference evidence="4 5" key="1">
    <citation type="submission" date="2019-08" db="EMBL/GenBank/DDBJ databases">
        <title>Deep-cultivation of Planctomycetes and their phenomic and genomic characterization uncovers novel biology.</title>
        <authorList>
            <person name="Wiegand S."/>
            <person name="Jogler M."/>
            <person name="Boedeker C."/>
            <person name="Pinto D."/>
            <person name="Vollmers J."/>
            <person name="Rivas-Marin E."/>
            <person name="Kohn T."/>
            <person name="Peeters S.H."/>
            <person name="Heuer A."/>
            <person name="Rast P."/>
            <person name="Oberbeckmann S."/>
            <person name="Bunk B."/>
            <person name="Jeske O."/>
            <person name="Meyerdierks A."/>
            <person name="Storesund J.E."/>
            <person name="Kallscheuer N."/>
            <person name="Luecker S."/>
            <person name="Lage O.M."/>
            <person name="Pohl T."/>
            <person name="Merkel B.J."/>
            <person name="Hornburger P."/>
            <person name="Mueller R.-W."/>
            <person name="Bruemmer F."/>
            <person name="Labrenz M."/>
            <person name="Spormann A.M."/>
            <person name="Op den Camp H."/>
            <person name="Overmann J."/>
            <person name="Amann R."/>
            <person name="Jetten M.S.M."/>
            <person name="Mascher T."/>
            <person name="Medema M.H."/>
            <person name="Devos D.P."/>
            <person name="Kaster A.-K."/>
            <person name="Ovreas L."/>
            <person name="Rohde M."/>
            <person name="Galperin M.Y."/>
            <person name="Jogler C."/>
        </authorList>
    </citation>
    <scope>NUCLEOTIDE SEQUENCE [LARGE SCALE GENOMIC DNA]</scope>
    <source>
        <strain evidence="4 5">DSM 8797</strain>
    </source>
</reference>
<dbReference type="Proteomes" id="UP000322887">
    <property type="component" value="Chromosome"/>
</dbReference>
<keyword evidence="5" id="KW-1185">Reference proteome</keyword>
<keyword evidence="4" id="KW-0808">Transferase</keyword>
<organism evidence="4 5">
    <name type="scientific">Gimesia maris</name>
    <dbReference type="NCBI Taxonomy" id="122"/>
    <lineage>
        <taxon>Bacteria</taxon>
        <taxon>Pseudomonadati</taxon>
        <taxon>Planctomycetota</taxon>
        <taxon>Planctomycetia</taxon>
        <taxon>Planctomycetales</taxon>
        <taxon>Planctomycetaceae</taxon>
        <taxon>Gimesia</taxon>
    </lineage>
</organism>
<feature type="domain" description="Response regulatory" evidence="3">
    <location>
        <begin position="20"/>
        <end position="136"/>
    </location>
</feature>